<reference evidence="3 4" key="1">
    <citation type="journal article" date="2019" name="Int. J. Syst. Evol. Microbiol.">
        <title>The Global Catalogue of Microorganisms (GCM) 10K type strain sequencing project: providing services to taxonomists for standard genome sequencing and annotation.</title>
        <authorList>
            <consortium name="The Broad Institute Genomics Platform"/>
            <consortium name="The Broad Institute Genome Sequencing Center for Infectious Disease"/>
            <person name="Wu L."/>
            <person name="Ma J."/>
        </authorList>
    </citation>
    <scope>NUCLEOTIDE SEQUENCE [LARGE SCALE GENOMIC DNA]</scope>
    <source>
        <strain evidence="3 4">XZGYJ-43</strain>
    </source>
</reference>
<accession>A0ABD5Z2D5</accession>
<keyword evidence="2" id="KW-0472">Membrane</keyword>
<feature type="transmembrane region" description="Helical" evidence="2">
    <location>
        <begin position="44"/>
        <end position="64"/>
    </location>
</feature>
<keyword evidence="2" id="KW-0812">Transmembrane</keyword>
<evidence type="ECO:0000313" key="3">
    <source>
        <dbReference type="EMBL" id="MFC7199415.1"/>
    </source>
</evidence>
<gene>
    <name evidence="3" type="ORF">ACFQJ9_08325</name>
</gene>
<proteinExistence type="predicted"/>
<dbReference type="EMBL" id="JBHTAR010000011">
    <property type="protein sequence ID" value="MFC7199415.1"/>
    <property type="molecule type" value="Genomic_DNA"/>
</dbReference>
<keyword evidence="4" id="KW-1185">Reference proteome</keyword>
<dbReference type="AlphaFoldDB" id="A0ABD5Z2D5"/>
<name>A0ABD5Z2D5_9EURY</name>
<dbReference type="InterPro" id="IPR055972">
    <property type="entry name" value="DUF7550"/>
</dbReference>
<feature type="compositionally biased region" description="Polar residues" evidence="1">
    <location>
        <begin position="32"/>
        <end position="41"/>
    </location>
</feature>
<dbReference type="Pfam" id="PF24418">
    <property type="entry name" value="DUF7550"/>
    <property type="match status" value="1"/>
</dbReference>
<dbReference type="RefSeq" id="WP_279529346.1">
    <property type="nucleotide sequence ID" value="NZ_CP122312.1"/>
</dbReference>
<evidence type="ECO:0000313" key="4">
    <source>
        <dbReference type="Proteomes" id="UP001596447"/>
    </source>
</evidence>
<comment type="caution">
    <text evidence="3">The sequence shown here is derived from an EMBL/GenBank/DDBJ whole genome shotgun (WGS) entry which is preliminary data.</text>
</comment>
<dbReference type="Proteomes" id="UP001596447">
    <property type="component" value="Unassembled WGS sequence"/>
</dbReference>
<keyword evidence="2" id="KW-1133">Transmembrane helix</keyword>
<evidence type="ECO:0000256" key="1">
    <source>
        <dbReference type="SAM" id="MobiDB-lite"/>
    </source>
</evidence>
<evidence type="ECO:0000256" key="2">
    <source>
        <dbReference type="SAM" id="Phobius"/>
    </source>
</evidence>
<feature type="region of interest" description="Disordered" evidence="1">
    <location>
        <begin position="1"/>
        <end position="41"/>
    </location>
</feature>
<protein>
    <submittedName>
        <fullName evidence="3">Uncharacterized protein</fullName>
    </submittedName>
</protein>
<organism evidence="3 4">
    <name type="scientific">Halospeciosus flavus</name>
    <dbReference type="NCBI Taxonomy" id="3032283"/>
    <lineage>
        <taxon>Archaea</taxon>
        <taxon>Methanobacteriati</taxon>
        <taxon>Methanobacteriota</taxon>
        <taxon>Stenosarchaea group</taxon>
        <taxon>Halobacteria</taxon>
        <taxon>Halobacteriales</taxon>
        <taxon>Halobacteriaceae</taxon>
        <taxon>Halospeciosus</taxon>
    </lineage>
</organism>
<feature type="compositionally biased region" description="Acidic residues" evidence="1">
    <location>
        <begin position="1"/>
        <end position="17"/>
    </location>
</feature>
<sequence>MSDADTETEETDAEQTEDLAPGGTNPEHADRTTSPMQEYSSGQVTTGALVLIVGLVLTFGVPFLL</sequence>